<gene>
    <name evidence="2" type="ORF">GCM10011502_10940</name>
</gene>
<evidence type="ECO:0000259" key="1">
    <source>
        <dbReference type="Pfam" id="PF17775"/>
    </source>
</evidence>
<dbReference type="InterPro" id="IPR048469">
    <property type="entry name" value="YchJ-like_M"/>
</dbReference>
<accession>A0ABQ1IHM2</accession>
<sequence length="158" mass="17776">MLCHCYSQQPFSQCCQPYLDGVQPPPTPLTLMRSRYSAFVLGLGEYLLHSWHPETKGNLTADELTNLGLNTEWLGLTIVFARGNATDLVGVVEFKARYREKGRVVTLHERSTFERLNERWLYRDGQLNPPKIGANQACPCGATKGGTAKKYKHCCATR</sequence>
<dbReference type="EMBL" id="BMKE01000006">
    <property type="protein sequence ID" value="GGB39442.1"/>
    <property type="molecule type" value="Genomic_DNA"/>
</dbReference>
<dbReference type="SUPFAM" id="SSF54427">
    <property type="entry name" value="NTF2-like"/>
    <property type="match status" value="1"/>
</dbReference>
<dbReference type="Proteomes" id="UP000646152">
    <property type="component" value="Unassembled WGS sequence"/>
</dbReference>
<reference evidence="3" key="1">
    <citation type="journal article" date="2019" name="Int. J. Syst. Evol. Microbiol.">
        <title>The Global Catalogue of Microorganisms (GCM) 10K type strain sequencing project: providing services to taxonomists for standard genome sequencing and annotation.</title>
        <authorList>
            <consortium name="The Broad Institute Genomics Platform"/>
            <consortium name="The Broad Institute Genome Sequencing Center for Infectious Disease"/>
            <person name="Wu L."/>
            <person name="Ma J."/>
        </authorList>
    </citation>
    <scope>NUCLEOTIDE SEQUENCE [LARGE SCALE GENOMIC DNA]</scope>
    <source>
        <strain evidence="3">CGMCC 1.15923</strain>
    </source>
</reference>
<feature type="domain" description="YchJ-like middle NTF2-like" evidence="1">
    <location>
        <begin position="27"/>
        <end position="125"/>
    </location>
</feature>
<dbReference type="PANTHER" id="PTHR33747">
    <property type="entry name" value="UPF0225 PROTEIN SCO1677"/>
    <property type="match status" value="1"/>
</dbReference>
<dbReference type="NCBIfam" id="NF002449">
    <property type="entry name" value="PRK01617.1"/>
    <property type="match status" value="1"/>
</dbReference>
<dbReference type="Gene3D" id="3.10.450.50">
    <property type="match status" value="1"/>
</dbReference>
<protein>
    <submittedName>
        <fullName evidence="2">UPF0225 protein</fullName>
    </submittedName>
</protein>
<name>A0ABQ1IHM2_9GAMM</name>
<dbReference type="RefSeq" id="WP_188629089.1">
    <property type="nucleotide sequence ID" value="NZ_BMKE01000006.1"/>
</dbReference>
<comment type="caution">
    <text evidence="2">The sequence shown here is derived from an EMBL/GenBank/DDBJ whole genome shotgun (WGS) entry which is preliminary data.</text>
</comment>
<dbReference type="PANTHER" id="PTHR33747:SF1">
    <property type="entry name" value="ADENYLATE CYCLASE-ASSOCIATED CAP C-TERMINAL DOMAIN-CONTAINING PROTEIN"/>
    <property type="match status" value="1"/>
</dbReference>
<evidence type="ECO:0000313" key="3">
    <source>
        <dbReference type="Proteomes" id="UP000646152"/>
    </source>
</evidence>
<organism evidence="2 3">
    <name type="scientific">Oceanisphaera marina</name>
    <dbReference type="NCBI Taxonomy" id="2017550"/>
    <lineage>
        <taxon>Bacteria</taxon>
        <taxon>Pseudomonadati</taxon>
        <taxon>Pseudomonadota</taxon>
        <taxon>Gammaproteobacteria</taxon>
        <taxon>Aeromonadales</taxon>
        <taxon>Aeromonadaceae</taxon>
        <taxon>Oceanisphaera</taxon>
    </lineage>
</organism>
<dbReference type="InterPro" id="IPR032710">
    <property type="entry name" value="NTF2-like_dom_sf"/>
</dbReference>
<proteinExistence type="predicted"/>
<keyword evidence="3" id="KW-1185">Reference proteome</keyword>
<dbReference type="Pfam" id="PF17775">
    <property type="entry name" value="YchJ_M-like"/>
    <property type="match status" value="1"/>
</dbReference>
<evidence type="ECO:0000313" key="2">
    <source>
        <dbReference type="EMBL" id="GGB39442.1"/>
    </source>
</evidence>